<protein>
    <submittedName>
        <fullName evidence="1">Uncharacterized protein</fullName>
    </submittedName>
</protein>
<evidence type="ECO:0000313" key="1">
    <source>
        <dbReference type="EMBL" id="GAA2216418.1"/>
    </source>
</evidence>
<accession>A0ABN3D3J9</accession>
<dbReference type="EMBL" id="BAAAQX010000069">
    <property type="protein sequence ID" value="GAA2216418.1"/>
    <property type="molecule type" value="Genomic_DNA"/>
</dbReference>
<comment type="caution">
    <text evidence="1">The sequence shown here is derived from an EMBL/GenBank/DDBJ whole genome shotgun (WGS) entry which is preliminary data.</text>
</comment>
<organism evidence="1 2">
    <name type="scientific">Nonomuraea monospora</name>
    <dbReference type="NCBI Taxonomy" id="568818"/>
    <lineage>
        <taxon>Bacteria</taxon>
        <taxon>Bacillati</taxon>
        <taxon>Actinomycetota</taxon>
        <taxon>Actinomycetes</taxon>
        <taxon>Streptosporangiales</taxon>
        <taxon>Streptosporangiaceae</taxon>
        <taxon>Nonomuraea</taxon>
    </lineage>
</organism>
<evidence type="ECO:0000313" key="2">
    <source>
        <dbReference type="Proteomes" id="UP001499843"/>
    </source>
</evidence>
<keyword evidence="2" id="KW-1185">Reference proteome</keyword>
<gene>
    <name evidence="1" type="ORF">GCM10009850_118870</name>
</gene>
<name>A0ABN3D3J9_9ACTN</name>
<dbReference type="Proteomes" id="UP001499843">
    <property type="component" value="Unassembled WGS sequence"/>
</dbReference>
<proteinExistence type="predicted"/>
<dbReference type="RefSeq" id="WP_344496002.1">
    <property type="nucleotide sequence ID" value="NZ_BAAAQX010000069.1"/>
</dbReference>
<reference evidence="1 2" key="1">
    <citation type="journal article" date="2019" name="Int. J. Syst. Evol. Microbiol.">
        <title>The Global Catalogue of Microorganisms (GCM) 10K type strain sequencing project: providing services to taxonomists for standard genome sequencing and annotation.</title>
        <authorList>
            <consortium name="The Broad Institute Genomics Platform"/>
            <consortium name="The Broad Institute Genome Sequencing Center for Infectious Disease"/>
            <person name="Wu L."/>
            <person name="Ma J."/>
        </authorList>
    </citation>
    <scope>NUCLEOTIDE SEQUENCE [LARGE SCALE GENOMIC DNA]</scope>
    <source>
        <strain evidence="1 2">JCM 16114</strain>
    </source>
</reference>
<sequence>MAGDPGTQEIVRELTRQVITRAAPEELPLVQPMSDQFFEGRRRRGASGREDPLGFGLDTAVVLLTPIVLQVTAALVDELAQQLAGAVATRGLAGLRLLRRLVLRQEDAAELAVPALSPGQLDRVHGLARDKAVQLGLDPQQAELLADALRGSLTITPD</sequence>